<dbReference type="OMA" id="REFCFAD"/>
<proteinExistence type="inferred from homology"/>
<dbReference type="GO" id="GO:0009867">
    <property type="term" value="P:jasmonic acid mediated signaling pathway"/>
    <property type="evidence" value="ECO:0007669"/>
    <property type="project" value="UniProtKB-ARBA"/>
</dbReference>
<dbReference type="EMBL" id="LRBV02000008">
    <property type="status" value="NOT_ANNOTATED_CDS"/>
    <property type="molecule type" value="Genomic_DNA"/>
</dbReference>
<dbReference type="InterPro" id="IPR036296">
    <property type="entry name" value="SKP1-like_dim_sf"/>
</dbReference>
<dbReference type="InterPro" id="IPR016897">
    <property type="entry name" value="SKP1"/>
</dbReference>
<comment type="function">
    <text evidence="7">Involved in ubiquitination and subsequent proteasomal degradation of target proteins. Together with CUL1, RBX1 and a F-box protein, it forms a SCF E3 ubiquitin ligase complex. The functional specificity of this complex depends on the type of F-box protein. In the SCF complex, it serves as an adapter that links the F-box protein to CUL1.</text>
</comment>
<dbReference type="SMART" id="SM00512">
    <property type="entry name" value="Skp1"/>
    <property type="match status" value="1"/>
</dbReference>
<dbReference type="AlphaFoldDB" id="A0A7N2MF35"/>
<dbReference type="SUPFAM" id="SSF81382">
    <property type="entry name" value="Skp1 dimerisation domain-like"/>
    <property type="match status" value="1"/>
</dbReference>
<feature type="domain" description="SKP1 component dimerisation" evidence="9">
    <location>
        <begin position="117"/>
        <end position="155"/>
    </location>
</feature>
<dbReference type="InterPro" id="IPR001232">
    <property type="entry name" value="SKP1-like"/>
</dbReference>
<dbReference type="PANTHER" id="PTHR11165">
    <property type="entry name" value="SKP1"/>
    <property type="match status" value="1"/>
</dbReference>
<keyword evidence="6" id="KW-0539">Nucleus</keyword>
<dbReference type="UniPathway" id="UPA00143"/>
<evidence type="ECO:0000256" key="5">
    <source>
        <dbReference type="ARBA" id="ARBA00022786"/>
    </source>
</evidence>
<evidence type="ECO:0000313" key="11">
    <source>
        <dbReference type="EnsemblPlants" id="QL08p048301:mrna"/>
    </source>
</evidence>
<dbReference type="EnsemblPlants" id="QL08p048301:mrna">
    <property type="protein sequence ID" value="QL08p048301:mrna"/>
    <property type="gene ID" value="QL08p048301"/>
</dbReference>
<keyword evidence="12" id="KW-1185">Reference proteome</keyword>
<evidence type="ECO:0000313" key="12">
    <source>
        <dbReference type="Proteomes" id="UP000594261"/>
    </source>
</evidence>
<dbReference type="InParanoid" id="A0A7N2MF35"/>
<name>A0A7N2MF35_QUELO</name>
<dbReference type="GO" id="GO:0016567">
    <property type="term" value="P:protein ubiquitination"/>
    <property type="evidence" value="ECO:0007669"/>
    <property type="project" value="UniProtKB-UniPathway"/>
</dbReference>
<organism evidence="11 12">
    <name type="scientific">Quercus lobata</name>
    <name type="common">Valley oak</name>
    <dbReference type="NCBI Taxonomy" id="97700"/>
    <lineage>
        <taxon>Eukaryota</taxon>
        <taxon>Viridiplantae</taxon>
        <taxon>Streptophyta</taxon>
        <taxon>Embryophyta</taxon>
        <taxon>Tracheophyta</taxon>
        <taxon>Spermatophyta</taxon>
        <taxon>Magnoliopsida</taxon>
        <taxon>eudicotyledons</taxon>
        <taxon>Gunneridae</taxon>
        <taxon>Pentapetalae</taxon>
        <taxon>rosids</taxon>
        <taxon>fabids</taxon>
        <taxon>Fagales</taxon>
        <taxon>Fagaceae</taxon>
        <taxon>Quercus</taxon>
    </lineage>
</organism>
<dbReference type="Pfam" id="PF03931">
    <property type="entry name" value="Skp1_POZ"/>
    <property type="match status" value="1"/>
</dbReference>
<evidence type="ECO:0000256" key="2">
    <source>
        <dbReference type="ARBA" id="ARBA00004906"/>
    </source>
</evidence>
<dbReference type="SUPFAM" id="SSF54695">
    <property type="entry name" value="POZ domain"/>
    <property type="match status" value="1"/>
</dbReference>
<keyword evidence="5" id="KW-0833">Ubl conjugation pathway</keyword>
<dbReference type="GO" id="GO:0006511">
    <property type="term" value="P:ubiquitin-dependent protein catabolic process"/>
    <property type="evidence" value="ECO:0007669"/>
    <property type="project" value="InterPro"/>
</dbReference>
<reference evidence="11" key="2">
    <citation type="submission" date="2021-01" db="UniProtKB">
        <authorList>
            <consortium name="EnsemblPlants"/>
        </authorList>
    </citation>
    <scope>IDENTIFICATION</scope>
</reference>
<dbReference type="InterPro" id="IPR016072">
    <property type="entry name" value="Skp1_comp_dimer"/>
</dbReference>
<evidence type="ECO:0000256" key="8">
    <source>
        <dbReference type="SAM" id="MobiDB-lite"/>
    </source>
</evidence>
<comment type="similarity">
    <text evidence="3">Belongs to the SKP1 family.</text>
</comment>
<reference evidence="11 12" key="1">
    <citation type="journal article" date="2016" name="G3 (Bethesda)">
        <title>First Draft Assembly and Annotation of the Genome of a California Endemic Oak Quercus lobata Nee (Fagaceae).</title>
        <authorList>
            <person name="Sork V.L."/>
            <person name="Fitz-Gibbon S.T."/>
            <person name="Puiu D."/>
            <person name="Crepeau M."/>
            <person name="Gugger P.F."/>
            <person name="Sherman R."/>
            <person name="Stevens K."/>
            <person name="Langley C.H."/>
            <person name="Pellegrini M."/>
            <person name="Salzberg S.L."/>
        </authorList>
    </citation>
    <scope>NUCLEOTIDE SEQUENCE [LARGE SCALE GENOMIC DNA]</scope>
    <source>
        <strain evidence="11 12">cv. SW786</strain>
    </source>
</reference>
<dbReference type="GO" id="GO:0005634">
    <property type="term" value="C:nucleus"/>
    <property type="evidence" value="ECO:0007669"/>
    <property type="project" value="UniProtKB-SubCell"/>
</dbReference>
<comment type="subcellular location">
    <subcellularLocation>
        <location evidence="1">Nucleus</location>
    </subcellularLocation>
</comment>
<dbReference type="InterPro" id="IPR016073">
    <property type="entry name" value="Skp1_comp_POZ"/>
</dbReference>
<evidence type="ECO:0000256" key="1">
    <source>
        <dbReference type="ARBA" id="ARBA00004123"/>
    </source>
</evidence>
<evidence type="ECO:0000256" key="3">
    <source>
        <dbReference type="ARBA" id="ARBA00009993"/>
    </source>
</evidence>
<dbReference type="Proteomes" id="UP000594261">
    <property type="component" value="Chromosome 8"/>
</dbReference>
<dbReference type="FunCoup" id="A0A7N2MF35">
    <property type="interactions" value="1481"/>
</dbReference>
<feature type="compositionally biased region" description="Basic residues" evidence="8">
    <location>
        <begin position="220"/>
        <end position="233"/>
    </location>
</feature>
<dbReference type="Gene3D" id="3.30.710.10">
    <property type="entry name" value="Potassium Channel Kv1.1, Chain A"/>
    <property type="match status" value="1"/>
</dbReference>
<evidence type="ECO:0000259" key="10">
    <source>
        <dbReference type="Pfam" id="PF03931"/>
    </source>
</evidence>
<evidence type="ECO:0000256" key="6">
    <source>
        <dbReference type="ARBA" id="ARBA00023242"/>
    </source>
</evidence>
<dbReference type="InterPro" id="IPR011333">
    <property type="entry name" value="SKP1/BTB/POZ_sf"/>
</dbReference>
<protein>
    <recommendedName>
        <fullName evidence="13">SKP1-like protein 21</fullName>
    </recommendedName>
</protein>
<evidence type="ECO:0008006" key="13">
    <source>
        <dbReference type="Google" id="ProtNLM"/>
    </source>
</evidence>
<accession>A0A7N2MF35</accession>
<dbReference type="FunFam" id="3.30.710.10:FF:000022">
    <property type="entry name" value="SKP1-like protein 21 isoform X1"/>
    <property type="match status" value="1"/>
</dbReference>
<comment type="subunit">
    <text evidence="4">Part of a SCF (SKP1-cullin-F-box) protein ligase complex.</text>
</comment>
<sequence length="517" mass="58726">MSEVDMAVIKPEMMKSYIWLQTADGSIQQVDQKVAIFSPMIRQEITQKGMGSSKNYAISLPQQVNPVMLSLILDYCRFHQVTGHSPKEIKSFDEKFIRMDTKKLCELTSAADSLQLKPLVDLTSRALARIIEGKTPEEIREIFHLPDDLTEEEKLEPLKNTTDDLRIRLLNRLYARKRKELKEREKLKNVEAEEEHVDDRSVDDLLSFINGGNGDSKGVKASKNKKKNRRRKDQQKSVSIDESIESRKDSNGLNFACHSAEVNKLRPHPGETSKLLDVEDDAFANKVEFDDGDIDDEIDPALKEIIDRANLYVLVPHLKLVRNGVEARSEKLWWRRGGRGFPAFGSNLGGVWVVFGLAFGWCLAFGIWVEDDDDDDGFGMNPDGDGRPFLSRHRCWREQMGLVLLLGFVVVAGGPTVEVVEIVVAGGLTVGWVSVAPSEWVLGQWVAAWEDAVFKTWIVNLPRMTMVWPFTIILEVEDFARRLNSDWPKRMQEILRPVHLSINGNGSIKRYSRPDPE</sequence>
<dbReference type="Gramene" id="QL08p048301:mrna">
    <property type="protein sequence ID" value="QL08p048301:mrna"/>
    <property type="gene ID" value="QL08p048301"/>
</dbReference>
<evidence type="ECO:0000259" key="9">
    <source>
        <dbReference type="Pfam" id="PF01466"/>
    </source>
</evidence>
<comment type="pathway">
    <text evidence="2">Protein modification; protein ubiquitination.</text>
</comment>
<evidence type="ECO:0000256" key="4">
    <source>
        <dbReference type="ARBA" id="ARBA00011621"/>
    </source>
</evidence>
<evidence type="ECO:0000256" key="7">
    <source>
        <dbReference type="ARBA" id="ARBA00054396"/>
    </source>
</evidence>
<feature type="region of interest" description="Disordered" evidence="8">
    <location>
        <begin position="208"/>
        <end position="245"/>
    </location>
</feature>
<dbReference type="Pfam" id="PF01466">
    <property type="entry name" value="Skp1"/>
    <property type="match status" value="1"/>
</dbReference>
<feature type="domain" description="SKP1 component POZ" evidence="10">
    <location>
        <begin position="18"/>
        <end position="80"/>
    </location>
</feature>